<feature type="transmembrane region" description="Helical" evidence="5">
    <location>
        <begin position="23"/>
        <end position="40"/>
    </location>
</feature>
<evidence type="ECO:0000256" key="3">
    <source>
        <dbReference type="ARBA" id="ARBA00022989"/>
    </source>
</evidence>
<evidence type="ECO:0000313" key="7">
    <source>
        <dbReference type="EMBL" id="GLF95426.1"/>
    </source>
</evidence>
<comment type="subcellular location">
    <subcellularLocation>
        <location evidence="1">Cell membrane</location>
        <topology evidence="1">Multi-pass membrane protein</topology>
    </subcellularLocation>
</comment>
<dbReference type="Gene3D" id="1.20.1250.20">
    <property type="entry name" value="MFS general substrate transporter like domains"/>
    <property type="match status" value="1"/>
</dbReference>
<keyword evidence="2 5" id="KW-0812">Transmembrane</keyword>
<keyword evidence="4 5" id="KW-0472">Membrane</keyword>
<feature type="transmembrane region" description="Helical" evidence="5">
    <location>
        <begin position="357"/>
        <end position="376"/>
    </location>
</feature>
<dbReference type="InterPro" id="IPR036259">
    <property type="entry name" value="MFS_trans_sf"/>
</dbReference>
<dbReference type="EMBL" id="BSBI01000005">
    <property type="protein sequence ID" value="GLF95426.1"/>
    <property type="molecule type" value="Genomic_DNA"/>
</dbReference>
<sequence>MTTAPATPPPPPAVRRVIRAHNGFKLFTGLLWWLPVFYVYQRDSGLGDAEIFQIQSLYYLAFCLLELPTGALADRFDHRRFLQAGAALLAVANLLPALWTSYSGFLTHFLLVALANSLVSGAGSAYLYEYLQRSGAAGAYQQAEGSGRAYALTGRIVCLPAAGVLMQWHAPSPYVLSALCCAVAVVLALRLPALPGGEDDHEESREKSAWSARDQLEAFRTLGRSPVLVLLMAQGVAVFTLVRIGQANLFQPILTEKELPLAAFGLMMAVTTLFELAGAARSGWLRRFGEVRSVFALTVVMALSLALLVPAGLTGTAVLLCVFSLAAGLVFPIQRQVVNRAIPGARHRATLLSTESLADRAVCALVIWALGGFLARGAMHEFLTLVAVCTVALMGVLAVLVHLVRRTPRGPSGGRPTPKKENVA</sequence>
<feature type="transmembrane region" description="Helical" evidence="5">
    <location>
        <begin position="317"/>
        <end position="337"/>
    </location>
</feature>
<protein>
    <submittedName>
        <fullName evidence="7">MFS transporter</fullName>
    </submittedName>
</protein>
<dbReference type="PANTHER" id="PTHR23530:SF1">
    <property type="entry name" value="PERMEASE, MAJOR FACILITATOR SUPERFAMILY-RELATED"/>
    <property type="match status" value="1"/>
</dbReference>
<feature type="transmembrane region" description="Helical" evidence="5">
    <location>
        <begin position="259"/>
        <end position="279"/>
    </location>
</feature>
<dbReference type="InterPro" id="IPR020846">
    <property type="entry name" value="MFS_dom"/>
</dbReference>
<accession>A0ABQ5NYK2</accession>
<dbReference type="InterPro" id="IPR053160">
    <property type="entry name" value="MFS_DHA3_Transporter"/>
</dbReference>
<dbReference type="PANTHER" id="PTHR23530">
    <property type="entry name" value="TRANSPORT PROTEIN-RELATED"/>
    <property type="match status" value="1"/>
</dbReference>
<feature type="transmembrane region" description="Helical" evidence="5">
    <location>
        <begin position="227"/>
        <end position="247"/>
    </location>
</feature>
<feature type="transmembrane region" description="Helical" evidence="5">
    <location>
        <begin position="382"/>
        <end position="404"/>
    </location>
</feature>
<dbReference type="PROSITE" id="PS50850">
    <property type="entry name" value="MFS"/>
    <property type="match status" value="1"/>
</dbReference>
<evidence type="ECO:0000259" key="6">
    <source>
        <dbReference type="PROSITE" id="PS50850"/>
    </source>
</evidence>
<feature type="domain" description="Major facilitator superfamily (MFS) profile" evidence="6">
    <location>
        <begin position="1"/>
        <end position="407"/>
    </location>
</feature>
<feature type="transmembrane region" description="Helical" evidence="5">
    <location>
        <begin position="52"/>
        <end position="69"/>
    </location>
</feature>
<feature type="transmembrane region" description="Helical" evidence="5">
    <location>
        <begin position="81"/>
        <end position="99"/>
    </location>
</feature>
<evidence type="ECO:0000256" key="4">
    <source>
        <dbReference type="ARBA" id="ARBA00023136"/>
    </source>
</evidence>
<dbReference type="InterPro" id="IPR011701">
    <property type="entry name" value="MFS"/>
</dbReference>
<reference evidence="7 8" key="1">
    <citation type="submission" date="2022-10" db="EMBL/GenBank/DDBJ databases">
        <title>Draft genome sequence of Streptomyces sp. YSPA8.</title>
        <authorList>
            <person name="Moriuchi R."/>
            <person name="Dohra H."/>
            <person name="Yamamura H."/>
            <person name="Kodani S."/>
        </authorList>
    </citation>
    <scope>NUCLEOTIDE SEQUENCE [LARGE SCALE GENOMIC DNA]</scope>
    <source>
        <strain evidence="7 8">YSPA8</strain>
    </source>
</reference>
<keyword evidence="3 5" id="KW-1133">Transmembrane helix</keyword>
<organism evidence="7 8">
    <name type="scientific">Streptomyces yaizuensis</name>
    <dbReference type="NCBI Taxonomy" id="2989713"/>
    <lineage>
        <taxon>Bacteria</taxon>
        <taxon>Bacillati</taxon>
        <taxon>Actinomycetota</taxon>
        <taxon>Actinomycetes</taxon>
        <taxon>Kitasatosporales</taxon>
        <taxon>Streptomycetaceae</taxon>
        <taxon>Streptomyces</taxon>
    </lineage>
</organism>
<comment type="caution">
    <text evidence="7">The sequence shown here is derived from an EMBL/GenBank/DDBJ whole genome shotgun (WGS) entry which is preliminary data.</text>
</comment>
<proteinExistence type="predicted"/>
<dbReference type="Pfam" id="PF07690">
    <property type="entry name" value="MFS_1"/>
    <property type="match status" value="1"/>
</dbReference>
<keyword evidence="8" id="KW-1185">Reference proteome</keyword>
<name>A0ABQ5NYK2_9ACTN</name>
<dbReference type="SUPFAM" id="SSF103473">
    <property type="entry name" value="MFS general substrate transporter"/>
    <property type="match status" value="1"/>
</dbReference>
<feature type="transmembrane region" description="Helical" evidence="5">
    <location>
        <begin position="105"/>
        <end position="128"/>
    </location>
</feature>
<evidence type="ECO:0000256" key="1">
    <source>
        <dbReference type="ARBA" id="ARBA00004651"/>
    </source>
</evidence>
<evidence type="ECO:0000256" key="2">
    <source>
        <dbReference type="ARBA" id="ARBA00022692"/>
    </source>
</evidence>
<feature type="transmembrane region" description="Helical" evidence="5">
    <location>
        <begin position="291"/>
        <end position="311"/>
    </location>
</feature>
<dbReference type="Proteomes" id="UP001291653">
    <property type="component" value="Unassembled WGS sequence"/>
</dbReference>
<dbReference type="RefSeq" id="WP_323447490.1">
    <property type="nucleotide sequence ID" value="NZ_BSBI01000005.1"/>
</dbReference>
<gene>
    <name evidence="7" type="ORF">SYYSPA8_14035</name>
</gene>
<evidence type="ECO:0000313" key="8">
    <source>
        <dbReference type="Proteomes" id="UP001291653"/>
    </source>
</evidence>
<evidence type="ECO:0000256" key="5">
    <source>
        <dbReference type="SAM" id="Phobius"/>
    </source>
</evidence>